<dbReference type="NCBIfam" id="NF008312">
    <property type="entry name" value="PRK11100.1"/>
    <property type="match status" value="1"/>
</dbReference>
<evidence type="ECO:0000256" key="4">
    <source>
        <dbReference type="ARBA" id="ARBA00022475"/>
    </source>
</evidence>
<sequence length="496" mass="55575">MKSLWQVLTNPDMRGPRWLRLPKRLISIRASILLVYLLVVGGGFYAIMSTMTQEIQPRYLESMEESLVDTANILAAQLEYSAEREGYSSDTIEQIFRRAYERRFEAQIYSLQKESVDLEVYLTDAKGIVLFDSSDRSNEGQDFSKWIDVSRTLKGQYGARATWTSRDGEKALILYVAAPVRIDGRIQGVVTVGKPTSYVNELIARAENRFELYVVVAGVAVLLLGALLSLWLTQPIKRLIAYANALRDGRNASYPRLFGIEANELGRAFEEMRLALEGKQYVERYVQSLTHQLKSPISGISGAAELLEGDMEEAERRKFLANVRKESERLRRIVDRMLELASVESRRALQNVETIDLSALLSEIVEAWEASARAEGIEIRIDGAKAEPIRGERFLVRQAIQNLLQNAVDFAPRGSVVLVTTEGRELRVEDEGPGIPDYALDKVTERFYSLVRPKTGEKSSGVGLSFVKEIMALHGGELEVGNREGGGACAILRFGK</sequence>
<dbReference type="InterPro" id="IPR036890">
    <property type="entry name" value="HATPase_C_sf"/>
</dbReference>
<dbReference type="Gene3D" id="3.30.565.10">
    <property type="entry name" value="Histidine kinase-like ATPase, C-terminal domain"/>
    <property type="match status" value="1"/>
</dbReference>
<keyword evidence="9 12" id="KW-1133">Transmembrane helix</keyword>
<dbReference type="Gene3D" id="1.10.287.130">
    <property type="match status" value="1"/>
</dbReference>
<protein>
    <recommendedName>
        <fullName evidence="3">histidine kinase</fullName>
        <ecNumber evidence="3">2.7.13.3</ecNumber>
    </recommendedName>
</protein>
<dbReference type="InterPro" id="IPR003594">
    <property type="entry name" value="HATPase_dom"/>
</dbReference>
<evidence type="ECO:0000256" key="7">
    <source>
        <dbReference type="ARBA" id="ARBA00022692"/>
    </source>
</evidence>
<comment type="catalytic activity">
    <reaction evidence="1">
        <text>ATP + protein L-histidine = ADP + protein N-phospho-L-histidine.</text>
        <dbReference type="EC" id="2.7.13.3"/>
    </reaction>
</comment>
<dbReference type="SUPFAM" id="SSF103190">
    <property type="entry name" value="Sensory domain-like"/>
    <property type="match status" value="1"/>
</dbReference>
<comment type="caution">
    <text evidence="15">The sequence shown here is derived from an EMBL/GenBank/DDBJ whole genome shotgun (WGS) entry which is preliminary data.</text>
</comment>
<dbReference type="PANTHER" id="PTHR45436:SF10">
    <property type="entry name" value="HISTIDINE KINASE"/>
    <property type="match status" value="1"/>
</dbReference>
<comment type="subcellular location">
    <subcellularLocation>
        <location evidence="2">Cell membrane</location>
        <topology evidence="2">Multi-pass membrane protein</topology>
    </subcellularLocation>
</comment>
<gene>
    <name evidence="15" type="primary">creC</name>
    <name evidence="15" type="ORF">IEN85_17805</name>
</gene>
<evidence type="ECO:0000256" key="5">
    <source>
        <dbReference type="ARBA" id="ARBA00022553"/>
    </source>
</evidence>
<proteinExistence type="predicted"/>
<evidence type="ECO:0000313" key="16">
    <source>
        <dbReference type="Proteomes" id="UP000622317"/>
    </source>
</evidence>
<keyword evidence="16" id="KW-1185">Reference proteome</keyword>
<keyword evidence="4" id="KW-1003">Cell membrane</keyword>
<dbReference type="InterPro" id="IPR003660">
    <property type="entry name" value="HAMP_dom"/>
</dbReference>
<dbReference type="Gene3D" id="3.30.450.20">
    <property type="entry name" value="PAS domain"/>
    <property type="match status" value="1"/>
</dbReference>
<dbReference type="AlphaFoldDB" id="A0A927FBL5"/>
<dbReference type="PRINTS" id="PR00344">
    <property type="entry name" value="BCTRLSENSOR"/>
</dbReference>
<dbReference type="PROSITE" id="PS50885">
    <property type="entry name" value="HAMP"/>
    <property type="match status" value="1"/>
</dbReference>
<dbReference type="SUPFAM" id="SSF47384">
    <property type="entry name" value="Homodimeric domain of signal transducing histidine kinase"/>
    <property type="match status" value="1"/>
</dbReference>
<evidence type="ECO:0000259" key="13">
    <source>
        <dbReference type="PROSITE" id="PS50109"/>
    </source>
</evidence>
<evidence type="ECO:0000313" key="15">
    <source>
        <dbReference type="EMBL" id="MBD5781361.1"/>
    </source>
</evidence>
<dbReference type="GO" id="GO:0005886">
    <property type="term" value="C:plasma membrane"/>
    <property type="evidence" value="ECO:0007669"/>
    <property type="project" value="UniProtKB-SubCell"/>
</dbReference>
<dbReference type="Pfam" id="PF02518">
    <property type="entry name" value="HATPase_c"/>
    <property type="match status" value="1"/>
</dbReference>
<dbReference type="CDD" id="cd18773">
    <property type="entry name" value="PDC1_HK_sensor"/>
    <property type="match status" value="1"/>
</dbReference>
<dbReference type="InterPro" id="IPR005467">
    <property type="entry name" value="His_kinase_dom"/>
</dbReference>
<evidence type="ECO:0000256" key="6">
    <source>
        <dbReference type="ARBA" id="ARBA00022679"/>
    </source>
</evidence>
<feature type="transmembrane region" description="Helical" evidence="12">
    <location>
        <begin position="212"/>
        <end position="232"/>
    </location>
</feature>
<evidence type="ECO:0000256" key="10">
    <source>
        <dbReference type="ARBA" id="ARBA00023012"/>
    </source>
</evidence>
<evidence type="ECO:0000256" key="9">
    <source>
        <dbReference type="ARBA" id="ARBA00022989"/>
    </source>
</evidence>
<dbReference type="InterPro" id="IPR029151">
    <property type="entry name" value="Sensor-like_sf"/>
</dbReference>
<keyword evidence="8 15" id="KW-0418">Kinase</keyword>
<keyword evidence="7 12" id="KW-0812">Transmembrane</keyword>
<dbReference type="SUPFAM" id="SSF55874">
    <property type="entry name" value="ATPase domain of HSP90 chaperone/DNA topoisomerase II/histidine kinase"/>
    <property type="match status" value="1"/>
</dbReference>
<evidence type="ECO:0000256" key="2">
    <source>
        <dbReference type="ARBA" id="ARBA00004651"/>
    </source>
</evidence>
<feature type="transmembrane region" description="Helical" evidence="12">
    <location>
        <begin position="26"/>
        <end position="48"/>
    </location>
</feature>
<dbReference type="InterPro" id="IPR036097">
    <property type="entry name" value="HisK_dim/P_sf"/>
</dbReference>
<keyword evidence="5" id="KW-0597">Phosphoprotein</keyword>
<dbReference type="EC" id="2.7.13.3" evidence="3"/>
<evidence type="ECO:0000256" key="11">
    <source>
        <dbReference type="ARBA" id="ARBA00023136"/>
    </source>
</evidence>
<dbReference type="CDD" id="cd00082">
    <property type="entry name" value="HisKA"/>
    <property type="match status" value="1"/>
</dbReference>
<dbReference type="PROSITE" id="PS50109">
    <property type="entry name" value="HIS_KIN"/>
    <property type="match status" value="1"/>
</dbReference>
<dbReference type="Gene3D" id="6.10.340.10">
    <property type="match status" value="1"/>
</dbReference>
<dbReference type="InterPro" id="IPR004358">
    <property type="entry name" value="Sig_transdc_His_kin-like_C"/>
</dbReference>
<dbReference type="EMBL" id="JACYFG010000040">
    <property type="protein sequence ID" value="MBD5781361.1"/>
    <property type="molecule type" value="Genomic_DNA"/>
</dbReference>
<dbReference type="Pfam" id="PF00512">
    <property type="entry name" value="HisKA"/>
    <property type="match status" value="1"/>
</dbReference>
<evidence type="ECO:0000259" key="14">
    <source>
        <dbReference type="PROSITE" id="PS50885"/>
    </source>
</evidence>
<keyword evidence="10" id="KW-0902">Two-component regulatory system</keyword>
<organism evidence="15 16">
    <name type="scientific">Pelagicoccus enzymogenes</name>
    <dbReference type="NCBI Taxonomy" id="2773457"/>
    <lineage>
        <taxon>Bacteria</taxon>
        <taxon>Pseudomonadati</taxon>
        <taxon>Verrucomicrobiota</taxon>
        <taxon>Opitutia</taxon>
        <taxon>Puniceicoccales</taxon>
        <taxon>Pelagicoccaceae</taxon>
        <taxon>Pelagicoccus</taxon>
    </lineage>
</organism>
<dbReference type="PANTHER" id="PTHR45436">
    <property type="entry name" value="SENSOR HISTIDINE KINASE YKOH"/>
    <property type="match status" value="1"/>
</dbReference>
<evidence type="ECO:0000256" key="12">
    <source>
        <dbReference type="SAM" id="Phobius"/>
    </source>
</evidence>
<accession>A0A927FBL5</accession>
<evidence type="ECO:0000256" key="3">
    <source>
        <dbReference type="ARBA" id="ARBA00012438"/>
    </source>
</evidence>
<keyword evidence="11 12" id="KW-0472">Membrane</keyword>
<feature type="domain" description="HAMP" evidence="14">
    <location>
        <begin position="230"/>
        <end position="281"/>
    </location>
</feature>
<dbReference type="SMART" id="SM00387">
    <property type="entry name" value="HATPase_c"/>
    <property type="match status" value="1"/>
</dbReference>
<feature type="domain" description="Histidine kinase" evidence="13">
    <location>
        <begin position="288"/>
        <end position="496"/>
    </location>
</feature>
<dbReference type="Proteomes" id="UP000622317">
    <property type="component" value="Unassembled WGS sequence"/>
</dbReference>
<dbReference type="GO" id="GO:0000155">
    <property type="term" value="F:phosphorelay sensor kinase activity"/>
    <property type="evidence" value="ECO:0007669"/>
    <property type="project" value="InterPro"/>
</dbReference>
<evidence type="ECO:0000256" key="8">
    <source>
        <dbReference type="ARBA" id="ARBA00022777"/>
    </source>
</evidence>
<dbReference type="SMART" id="SM00388">
    <property type="entry name" value="HisKA"/>
    <property type="match status" value="1"/>
</dbReference>
<reference evidence="15" key="1">
    <citation type="submission" date="2020-09" db="EMBL/GenBank/DDBJ databases">
        <title>Pelagicoccus enzymogenes sp. nov. with an EPS production, isolated from marine sediment.</title>
        <authorList>
            <person name="Feng X."/>
        </authorList>
    </citation>
    <scope>NUCLEOTIDE SEQUENCE</scope>
    <source>
        <strain evidence="15">NFK12</strain>
    </source>
</reference>
<dbReference type="InterPro" id="IPR003661">
    <property type="entry name" value="HisK_dim/P_dom"/>
</dbReference>
<dbReference type="InterPro" id="IPR050428">
    <property type="entry name" value="TCS_sensor_his_kinase"/>
</dbReference>
<dbReference type="RefSeq" id="WP_191618459.1">
    <property type="nucleotide sequence ID" value="NZ_JACYFG010000040.1"/>
</dbReference>
<name>A0A927FBL5_9BACT</name>
<keyword evidence="6 15" id="KW-0808">Transferase</keyword>
<evidence type="ECO:0000256" key="1">
    <source>
        <dbReference type="ARBA" id="ARBA00000085"/>
    </source>
</evidence>